<sequence>MNHLGTGILVLPLAGESNRQSLTTSTLASKDYRWILHGHLGTDVAIDPLHGCTFVCDSTLGNQVVNVVGPVLDGGVANASILLHDDLNYRRVQ</sequence>
<evidence type="ECO:0000313" key="1">
    <source>
        <dbReference type="EMBL" id="CAB4560903.1"/>
    </source>
</evidence>
<gene>
    <name evidence="1" type="ORF">UFOPK1618_00528</name>
</gene>
<reference evidence="1" key="1">
    <citation type="submission" date="2020-05" db="EMBL/GenBank/DDBJ databases">
        <authorList>
            <person name="Chiriac C."/>
            <person name="Salcher M."/>
            <person name="Ghai R."/>
            <person name="Kavagutti S V."/>
        </authorList>
    </citation>
    <scope>NUCLEOTIDE SEQUENCE</scope>
</reference>
<proteinExistence type="predicted"/>
<dbReference type="AlphaFoldDB" id="A0A6J6DF45"/>
<dbReference type="AntiFam" id="ANF00235">
    <property type="entry name" value="Shadow ORF (opposite ycf24)"/>
</dbReference>
<protein>
    <submittedName>
        <fullName evidence="1">Unannotated protein</fullName>
    </submittedName>
</protein>
<dbReference type="EMBL" id="CAEZTF010000085">
    <property type="protein sequence ID" value="CAB4560903.1"/>
    <property type="molecule type" value="Genomic_DNA"/>
</dbReference>
<accession>A0A6J6DF45</accession>
<organism evidence="1">
    <name type="scientific">freshwater metagenome</name>
    <dbReference type="NCBI Taxonomy" id="449393"/>
    <lineage>
        <taxon>unclassified sequences</taxon>
        <taxon>metagenomes</taxon>
        <taxon>ecological metagenomes</taxon>
    </lineage>
</organism>
<name>A0A6J6DF45_9ZZZZ</name>